<evidence type="ECO:0000313" key="1">
    <source>
        <dbReference type="EMBL" id="EKC33191.1"/>
    </source>
</evidence>
<sequence>MSSVRDIQRNAKEIKTLLKFAKHGKWEGVWLILAKDGSNEIGPFGRKTAKDVANDFKRTEILELLGHTARPIDLHMPQTLLTFYMLPTEGGDCDLFLLTLTLASYETTFIPPNSESTTLENLLYDVWENVDAVPGRWKAVQDKVAEAAYVVCHHTYKNIIACPDKESFFGAIISAYTFEDSYLYDHLNTALRRQHQADYRPTADDLALGPYVLMYQLLLLFWDQLHRERRVTYRRMRVSPEDLHQYRVGTKFAWMSFVSSSVEVEKALNFPTRLTTSGDENVMFKIDNSSECQWQPRNIERYARYMERERVYPAGAKFLVTKRTQDKRLRHQTEISLKLVKE</sequence>
<reference evidence="1" key="1">
    <citation type="journal article" date="2012" name="Nature">
        <title>The oyster genome reveals stress adaptation and complexity of shell formation.</title>
        <authorList>
            <person name="Zhang G."/>
            <person name="Fang X."/>
            <person name="Guo X."/>
            <person name="Li L."/>
            <person name="Luo R."/>
            <person name="Xu F."/>
            <person name="Yang P."/>
            <person name="Zhang L."/>
            <person name="Wang X."/>
            <person name="Qi H."/>
            <person name="Xiong Z."/>
            <person name="Que H."/>
            <person name="Xie Y."/>
            <person name="Holland P.W."/>
            <person name="Paps J."/>
            <person name="Zhu Y."/>
            <person name="Wu F."/>
            <person name="Chen Y."/>
            <person name="Wang J."/>
            <person name="Peng C."/>
            <person name="Meng J."/>
            <person name="Yang L."/>
            <person name="Liu J."/>
            <person name="Wen B."/>
            <person name="Zhang N."/>
            <person name="Huang Z."/>
            <person name="Zhu Q."/>
            <person name="Feng Y."/>
            <person name="Mount A."/>
            <person name="Hedgecock D."/>
            <person name="Xu Z."/>
            <person name="Liu Y."/>
            <person name="Domazet-Loso T."/>
            <person name="Du Y."/>
            <person name="Sun X."/>
            <person name="Zhang S."/>
            <person name="Liu B."/>
            <person name="Cheng P."/>
            <person name="Jiang X."/>
            <person name="Li J."/>
            <person name="Fan D."/>
            <person name="Wang W."/>
            <person name="Fu W."/>
            <person name="Wang T."/>
            <person name="Wang B."/>
            <person name="Zhang J."/>
            <person name="Peng Z."/>
            <person name="Li Y."/>
            <person name="Li N."/>
            <person name="Wang J."/>
            <person name="Chen M."/>
            <person name="He Y."/>
            <person name="Tan F."/>
            <person name="Song X."/>
            <person name="Zheng Q."/>
            <person name="Huang R."/>
            <person name="Yang H."/>
            <person name="Du X."/>
            <person name="Chen L."/>
            <person name="Yang M."/>
            <person name="Gaffney P.M."/>
            <person name="Wang S."/>
            <person name="Luo L."/>
            <person name="She Z."/>
            <person name="Ming Y."/>
            <person name="Huang W."/>
            <person name="Zhang S."/>
            <person name="Huang B."/>
            <person name="Zhang Y."/>
            <person name="Qu T."/>
            <person name="Ni P."/>
            <person name="Miao G."/>
            <person name="Wang J."/>
            <person name="Wang Q."/>
            <person name="Steinberg C.E."/>
            <person name="Wang H."/>
            <person name="Li N."/>
            <person name="Qian L."/>
            <person name="Zhang G."/>
            <person name="Li Y."/>
            <person name="Yang H."/>
            <person name="Liu X."/>
            <person name="Wang J."/>
            <person name="Yin Y."/>
            <person name="Wang J."/>
        </authorList>
    </citation>
    <scope>NUCLEOTIDE SEQUENCE [LARGE SCALE GENOMIC DNA]</scope>
    <source>
        <strain evidence="1">05x7-T-G4-1.051#20</strain>
    </source>
</reference>
<proteinExistence type="predicted"/>
<accession>K1RGF9</accession>
<dbReference type="SUPFAM" id="SSF56399">
    <property type="entry name" value="ADP-ribosylation"/>
    <property type="match status" value="1"/>
</dbReference>
<name>K1RGF9_MAGGI</name>
<dbReference type="Gene3D" id="3.90.176.10">
    <property type="entry name" value="Toxin ADP-ribosyltransferase, Chain A, domain 1"/>
    <property type="match status" value="1"/>
</dbReference>
<gene>
    <name evidence="1" type="ORF">CGI_10014213</name>
</gene>
<dbReference type="HOGENOM" id="CLU_036016_0_0_1"/>
<dbReference type="EMBL" id="JH816905">
    <property type="protein sequence ID" value="EKC33191.1"/>
    <property type="molecule type" value="Genomic_DNA"/>
</dbReference>
<dbReference type="InParanoid" id="K1RGF9"/>
<protein>
    <submittedName>
        <fullName evidence="1">Uncharacterized protein</fullName>
    </submittedName>
</protein>
<dbReference type="AlphaFoldDB" id="K1RGF9"/>
<organism evidence="1">
    <name type="scientific">Magallana gigas</name>
    <name type="common">Pacific oyster</name>
    <name type="synonym">Crassostrea gigas</name>
    <dbReference type="NCBI Taxonomy" id="29159"/>
    <lineage>
        <taxon>Eukaryota</taxon>
        <taxon>Metazoa</taxon>
        <taxon>Spiralia</taxon>
        <taxon>Lophotrochozoa</taxon>
        <taxon>Mollusca</taxon>
        <taxon>Bivalvia</taxon>
        <taxon>Autobranchia</taxon>
        <taxon>Pteriomorphia</taxon>
        <taxon>Ostreida</taxon>
        <taxon>Ostreoidea</taxon>
        <taxon>Ostreidae</taxon>
        <taxon>Magallana</taxon>
    </lineage>
</organism>